<dbReference type="AlphaFoldDB" id="A0A7Z9BNA3"/>
<name>A0A7Z9BNA3_9CYAN</name>
<evidence type="ECO:0000313" key="1">
    <source>
        <dbReference type="EMBL" id="VXD18446.1"/>
    </source>
</evidence>
<dbReference type="RefSeq" id="WP_083616008.1">
    <property type="nucleotide sequence ID" value="NZ_LR734977.1"/>
</dbReference>
<accession>A0A7Z9BNA3</accession>
<dbReference type="EMBL" id="CZCS02000179">
    <property type="protein sequence ID" value="VXD18446.1"/>
    <property type="molecule type" value="Genomic_DNA"/>
</dbReference>
<keyword evidence="2" id="KW-1185">Reference proteome</keyword>
<sequence>MPREKPGYKPICFYVEAEKHKELKIKAVQADIPLSDYIADIVLNAVDGDNNDTQDIEGDCCQFLKELLNGKKPQSGLVVKVAHLLDVRPEKLKELQDKYIKSGGVDVEATAMS</sequence>
<proteinExistence type="predicted"/>
<dbReference type="Proteomes" id="UP000182190">
    <property type="component" value="Unassembled WGS sequence"/>
</dbReference>
<gene>
    <name evidence="1" type="ORF">PL9631_40007</name>
</gene>
<reference evidence="1" key="1">
    <citation type="submission" date="2019-10" db="EMBL/GenBank/DDBJ databases">
        <authorList>
            <consortium name="Genoscope - CEA"/>
            <person name="William W."/>
        </authorList>
    </citation>
    <scope>NUCLEOTIDE SEQUENCE [LARGE SCALE GENOMIC DNA]</scope>
    <source>
        <strain evidence="1">BBR_PRJEB10994</strain>
    </source>
</reference>
<organism evidence="1 2">
    <name type="scientific">Planktothrix paucivesiculata PCC 9631</name>
    <dbReference type="NCBI Taxonomy" id="671071"/>
    <lineage>
        <taxon>Bacteria</taxon>
        <taxon>Bacillati</taxon>
        <taxon>Cyanobacteriota</taxon>
        <taxon>Cyanophyceae</taxon>
        <taxon>Oscillatoriophycideae</taxon>
        <taxon>Oscillatoriales</taxon>
        <taxon>Microcoleaceae</taxon>
        <taxon>Planktothrix</taxon>
    </lineage>
</organism>
<comment type="caution">
    <text evidence="1">The sequence shown here is derived from an EMBL/GenBank/DDBJ whole genome shotgun (WGS) entry which is preliminary data.</text>
</comment>
<protein>
    <submittedName>
        <fullName evidence="1">Uncharacterized protein</fullName>
    </submittedName>
</protein>
<dbReference type="OrthoDB" id="9892361at2"/>
<evidence type="ECO:0000313" key="2">
    <source>
        <dbReference type="Proteomes" id="UP000182190"/>
    </source>
</evidence>